<keyword evidence="2" id="KW-1185">Reference proteome</keyword>
<dbReference type="KEGG" id="iod:EJO50_04115"/>
<dbReference type="OrthoDB" id="4223934at2"/>
<organism evidence="1 2">
    <name type="scientific">Iodobacter ciconiae</name>
    <dbReference type="NCBI Taxonomy" id="2496266"/>
    <lineage>
        <taxon>Bacteria</taxon>
        <taxon>Pseudomonadati</taxon>
        <taxon>Pseudomonadota</taxon>
        <taxon>Betaproteobacteria</taxon>
        <taxon>Neisseriales</taxon>
        <taxon>Chitinibacteraceae</taxon>
        <taxon>Iodobacter</taxon>
    </lineage>
</organism>
<gene>
    <name evidence="1" type="ORF">EJO50_04115</name>
</gene>
<evidence type="ECO:0000313" key="2">
    <source>
        <dbReference type="Proteomes" id="UP000282438"/>
    </source>
</evidence>
<protein>
    <submittedName>
        <fullName evidence="1">Uncharacterized protein</fullName>
    </submittedName>
</protein>
<dbReference type="AlphaFoldDB" id="A0A3S8ZX83"/>
<evidence type="ECO:0000313" key="1">
    <source>
        <dbReference type="EMBL" id="AZN38072.1"/>
    </source>
</evidence>
<accession>A0A3S8ZX83</accession>
<name>A0A3S8ZX83_9NEIS</name>
<dbReference type="EMBL" id="CP034433">
    <property type="protein sequence ID" value="AZN38072.1"/>
    <property type="molecule type" value="Genomic_DNA"/>
</dbReference>
<sequence length="182" mass="20306">MTTFRGDERLPDEIFHSGFNRRPVQVQYVRLAEDTKAIRGVISTSKDEAVAVGYAIHNQRGYVYAIELNHGGVAVDTSLHGRALNEIATLNIPPEDIMFAVGPFTNTEVTMGVIKENTAVRTAELLINPHSTASSEVAKAAFEKLKVTLKYDLSPEMSFAERYEDRQDLFWHEDEAMSDASD</sequence>
<dbReference type="SUPFAM" id="SSF56399">
    <property type="entry name" value="ADP-ribosylation"/>
    <property type="match status" value="1"/>
</dbReference>
<proteinExistence type="predicted"/>
<dbReference type="Proteomes" id="UP000282438">
    <property type="component" value="Chromosome"/>
</dbReference>
<reference evidence="1 2" key="1">
    <citation type="submission" date="2018-12" db="EMBL/GenBank/DDBJ databases">
        <title>Complete genome sequence of Iodobacter sp. H11R3.</title>
        <authorList>
            <person name="Bae J.-W."/>
        </authorList>
    </citation>
    <scope>NUCLEOTIDE SEQUENCE [LARGE SCALE GENOMIC DNA]</scope>
    <source>
        <strain evidence="1 2">H11R3</strain>
    </source>
</reference>
<dbReference type="Gene3D" id="3.90.210.10">
    <property type="entry name" value="Heat-Labile Enterotoxin, subunit A"/>
    <property type="match status" value="1"/>
</dbReference>